<comment type="cofactor">
    <cofactor evidence="17">
        <name>a monovalent cation</name>
        <dbReference type="ChEBI" id="CHEBI:60242"/>
    </cofactor>
    <text evidence="17">A monovalent cation.</text>
</comment>
<keyword evidence="7 17" id="KW-0554">One-carbon metabolism</keyword>
<dbReference type="PANTHER" id="PTHR11136:SF5">
    <property type="entry name" value="FOLYLPOLYGLUTAMATE SYNTHASE, MITOCHONDRIAL"/>
    <property type="match status" value="1"/>
</dbReference>
<dbReference type="GO" id="GO:0005743">
    <property type="term" value="C:mitochondrial inner membrane"/>
    <property type="evidence" value="ECO:0007669"/>
    <property type="project" value="UniProtKB-SubCell"/>
</dbReference>
<evidence type="ECO:0000256" key="6">
    <source>
        <dbReference type="ARBA" id="ARBA00022490"/>
    </source>
</evidence>
<dbReference type="KEGG" id="pdp:PDIP_58590"/>
<evidence type="ECO:0000256" key="12">
    <source>
        <dbReference type="ARBA" id="ARBA00022840"/>
    </source>
</evidence>
<dbReference type="SUPFAM" id="SSF53623">
    <property type="entry name" value="MurD-like peptide ligases, catalytic domain"/>
    <property type="match status" value="1"/>
</dbReference>
<evidence type="ECO:0000256" key="2">
    <source>
        <dbReference type="ARBA" id="ARBA00004305"/>
    </source>
</evidence>
<keyword evidence="10 18" id="KW-0547">Nucleotide-binding</keyword>
<dbReference type="UniPathway" id="UPA00850"/>
<keyword evidence="6" id="KW-0963">Cytoplasm</keyword>
<evidence type="ECO:0000256" key="10">
    <source>
        <dbReference type="ARBA" id="ARBA00022741"/>
    </source>
</evidence>
<name>A0A7T6XMM0_PENDI</name>
<feature type="binding site" evidence="19">
    <location>
        <position position="228"/>
    </location>
    <ligand>
        <name>Mg(2+)</name>
        <dbReference type="ChEBI" id="CHEBI:18420"/>
        <label>2</label>
    </ligand>
</feature>
<keyword evidence="8 17" id="KW-0436">Ligase</keyword>
<gene>
    <name evidence="20" type="ORF">Pdw03_7941</name>
</gene>
<dbReference type="GeneID" id="26234175"/>
<protein>
    <recommendedName>
        <fullName evidence="17">Folylpolyglutamate synthase</fullName>
        <ecNumber evidence="17">6.3.2.17</ecNumber>
    </recommendedName>
    <alternativeName>
        <fullName evidence="17">Folylpoly-gamma-glutamate synthetase</fullName>
    </alternativeName>
    <alternativeName>
        <fullName evidence="17">Tetrahydrofolylpolyglutamate synthase</fullName>
    </alternativeName>
</protein>
<evidence type="ECO:0000256" key="17">
    <source>
        <dbReference type="PIRNR" id="PIRNR038895"/>
    </source>
</evidence>
<reference evidence="20 21" key="1">
    <citation type="submission" date="2020-08" db="EMBL/GenBank/DDBJ databases">
        <title>The completed genome sequence of the pathogenic ascomycete fungus Penicillium digitatum.</title>
        <authorList>
            <person name="Wang M."/>
        </authorList>
    </citation>
    <scope>NUCLEOTIDE SEQUENCE [LARGE SCALE GENOMIC DNA]</scope>
    <source>
        <strain evidence="20 21">PdW03</strain>
    </source>
</reference>
<keyword evidence="12 18" id="KW-0067">ATP-binding</keyword>
<dbReference type="Proteomes" id="UP000595662">
    <property type="component" value="Chromosome 3"/>
</dbReference>
<feature type="binding site" evidence="19">
    <location>
        <position position="123"/>
    </location>
    <ligand>
        <name>Mg(2+)</name>
        <dbReference type="ChEBI" id="CHEBI:18420"/>
        <label>1</label>
    </ligand>
</feature>
<dbReference type="GO" id="GO:0004326">
    <property type="term" value="F:tetrahydrofolylpolyglutamate synthase activity"/>
    <property type="evidence" value="ECO:0007669"/>
    <property type="project" value="UniProtKB-EC"/>
</dbReference>
<dbReference type="GO" id="GO:0005829">
    <property type="term" value="C:cytosol"/>
    <property type="evidence" value="ECO:0007669"/>
    <property type="project" value="TreeGrafter"/>
</dbReference>
<dbReference type="InterPro" id="IPR023600">
    <property type="entry name" value="Folylpolyglutamate_synth_euk"/>
</dbReference>
<feature type="binding site" evidence="18">
    <location>
        <position position="348"/>
    </location>
    <ligand>
        <name>ATP</name>
        <dbReference type="ChEBI" id="CHEBI:30616"/>
    </ligand>
</feature>
<dbReference type="PIRSF" id="PIRSF038895">
    <property type="entry name" value="FPGS"/>
    <property type="match status" value="1"/>
</dbReference>
<feature type="binding site" evidence="18">
    <location>
        <position position="362"/>
    </location>
    <ligand>
        <name>ATP</name>
        <dbReference type="ChEBI" id="CHEBI:30616"/>
    </ligand>
</feature>
<dbReference type="InterPro" id="IPR036565">
    <property type="entry name" value="Mur-like_cat_sf"/>
</dbReference>
<evidence type="ECO:0000256" key="14">
    <source>
        <dbReference type="ARBA" id="ARBA00023128"/>
    </source>
</evidence>
<organism evidence="20 21">
    <name type="scientific">Penicillium digitatum</name>
    <name type="common">Green mold</name>
    <dbReference type="NCBI Taxonomy" id="36651"/>
    <lineage>
        <taxon>Eukaryota</taxon>
        <taxon>Fungi</taxon>
        <taxon>Dikarya</taxon>
        <taxon>Ascomycota</taxon>
        <taxon>Pezizomycotina</taxon>
        <taxon>Eurotiomycetes</taxon>
        <taxon>Eurotiomycetidae</taxon>
        <taxon>Eurotiales</taxon>
        <taxon>Aspergillaceae</taxon>
        <taxon>Penicillium</taxon>
    </lineage>
</organism>
<evidence type="ECO:0000256" key="3">
    <source>
        <dbReference type="ARBA" id="ARBA00004496"/>
    </source>
</evidence>
<dbReference type="EMBL" id="CP060776">
    <property type="protein sequence ID" value="QQK44040.1"/>
    <property type="molecule type" value="Genomic_DNA"/>
</dbReference>
<dbReference type="GO" id="GO:0046872">
    <property type="term" value="F:metal ion binding"/>
    <property type="evidence" value="ECO:0007669"/>
    <property type="project" value="UniProtKB-KW"/>
</dbReference>
<proteinExistence type="inferred from homology"/>
<keyword evidence="9 19" id="KW-0479">Metal-binding</keyword>
<comment type="catalytic activity">
    <reaction evidence="16 17">
        <text>(6S)-5,6,7,8-tetrahydrofolyl-(gamma-L-Glu)(n) + L-glutamate + ATP = (6S)-5,6,7,8-tetrahydrofolyl-(gamma-L-Glu)(n+1) + ADP + phosphate + H(+)</text>
        <dbReference type="Rhea" id="RHEA:10580"/>
        <dbReference type="Rhea" id="RHEA-COMP:14738"/>
        <dbReference type="Rhea" id="RHEA-COMP:14740"/>
        <dbReference type="ChEBI" id="CHEBI:15378"/>
        <dbReference type="ChEBI" id="CHEBI:29985"/>
        <dbReference type="ChEBI" id="CHEBI:30616"/>
        <dbReference type="ChEBI" id="CHEBI:43474"/>
        <dbReference type="ChEBI" id="CHEBI:141005"/>
        <dbReference type="ChEBI" id="CHEBI:456216"/>
        <dbReference type="EC" id="6.3.2.17"/>
    </reaction>
</comment>
<evidence type="ECO:0000256" key="9">
    <source>
        <dbReference type="ARBA" id="ARBA00022723"/>
    </source>
</evidence>
<evidence type="ECO:0000256" key="5">
    <source>
        <dbReference type="ARBA" id="ARBA00008276"/>
    </source>
</evidence>
<comment type="subcellular location">
    <subcellularLocation>
        <location evidence="3">Cytoplasm</location>
    </subcellularLocation>
    <subcellularLocation>
        <location evidence="1">Mitochondrion inner membrane</location>
    </subcellularLocation>
    <subcellularLocation>
        <location evidence="2">Mitochondrion matrix</location>
    </subcellularLocation>
</comment>
<evidence type="ECO:0000256" key="18">
    <source>
        <dbReference type="PIRSR" id="PIRSR038895-1"/>
    </source>
</evidence>
<evidence type="ECO:0000313" key="21">
    <source>
        <dbReference type="Proteomes" id="UP000595662"/>
    </source>
</evidence>
<dbReference type="NCBIfam" id="TIGR01499">
    <property type="entry name" value="folC"/>
    <property type="match status" value="1"/>
</dbReference>
<keyword evidence="15" id="KW-0472">Membrane</keyword>
<keyword evidence="13 19" id="KW-0460">Magnesium</keyword>
<comment type="similarity">
    <text evidence="5 17">Belongs to the folylpolyglutamate synthase family.</text>
</comment>
<dbReference type="VEuPathDB" id="FungiDB:PDIP_58590"/>
<evidence type="ECO:0000256" key="8">
    <source>
        <dbReference type="ARBA" id="ARBA00022598"/>
    </source>
</evidence>
<feature type="binding site" evidence="19">
    <location>
        <position position="200"/>
    </location>
    <ligand>
        <name>Mg(2+)</name>
        <dbReference type="ChEBI" id="CHEBI:18420"/>
        <label>1</label>
    </ligand>
</feature>
<dbReference type="AlphaFoldDB" id="A0A7T6XMM0"/>
<evidence type="ECO:0000256" key="15">
    <source>
        <dbReference type="ARBA" id="ARBA00023136"/>
    </source>
</evidence>
<evidence type="ECO:0000256" key="4">
    <source>
        <dbReference type="ARBA" id="ARBA00005150"/>
    </source>
</evidence>
<dbReference type="InterPro" id="IPR036615">
    <property type="entry name" value="Mur_ligase_C_dom_sf"/>
</dbReference>
<dbReference type="Gene3D" id="3.40.1190.10">
    <property type="entry name" value="Mur-like, catalytic domain"/>
    <property type="match status" value="1"/>
</dbReference>
<dbReference type="RefSeq" id="XP_014533085.2">
    <property type="nucleotide sequence ID" value="XM_014677599.2"/>
</dbReference>
<evidence type="ECO:0000256" key="1">
    <source>
        <dbReference type="ARBA" id="ARBA00004273"/>
    </source>
</evidence>
<evidence type="ECO:0000256" key="7">
    <source>
        <dbReference type="ARBA" id="ARBA00022563"/>
    </source>
</evidence>
<evidence type="ECO:0000256" key="16">
    <source>
        <dbReference type="ARBA" id="ARBA00047493"/>
    </source>
</evidence>
<evidence type="ECO:0000256" key="11">
    <source>
        <dbReference type="ARBA" id="ARBA00022792"/>
    </source>
</evidence>
<dbReference type="PANTHER" id="PTHR11136">
    <property type="entry name" value="FOLYLPOLYGLUTAMATE SYNTHASE-RELATED"/>
    <property type="match status" value="1"/>
</dbReference>
<comment type="pathway">
    <text evidence="4 17">Cofactor biosynthesis; tetrahydrofolylpolyglutamate biosynthesis.</text>
</comment>
<evidence type="ECO:0000313" key="20">
    <source>
        <dbReference type="EMBL" id="QQK44040.1"/>
    </source>
</evidence>
<accession>A0A7T6XMM0</accession>
<dbReference type="SUPFAM" id="SSF53244">
    <property type="entry name" value="MurD-like peptide ligases, peptide-binding domain"/>
    <property type="match status" value="1"/>
</dbReference>
<dbReference type="GO" id="GO:0005759">
    <property type="term" value="C:mitochondrial matrix"/>
    <property type="evidence" value="ECO:0007669"/>
    <property type="project" value="UniProtKB-SubCell"/>
</dbReference>
<evidence type="ECO:0000256" key="19">
    <source>
        <dbReference type="PIRSR" id="PIRSR038895-2"/>
    </source>
</evidence>
<dbReference type="Gene3D" id="3.90.190.20">
    <property type="entry name" value="Mur ligase, C-terminal domain"/>
    <property type="match status" value="1"/>
</dbReference>
<sequence>MAPSIIAQCAPLTQTEESQSPRQLYQNALHRLNRLRTNFESRKQAIGVKDRSFLLQQMVDWCEEIGYKPADFDALNAIHIAGSKGKGSTAAFIFSILAEYSTDGSGLGDQSPAPLGKIGLYTSPHLRSVRERIRIRESQRTTFMETSLDEGKFAHYLSDIWDRLGMDNRPPSQSPSFAKFLTLMGLHAFIQEKVETAVVEVCIGGRYDSTNILRQPSVCAISSLGLEHTDILGHTIERIAWAKGGIMKPGTPLFTAPQEPGAMAVLEDLAQTEGVDLQVVTAHPDLDHIELGLAGDFQRINASLAVVVAAKHLSRMGYNDIPETATLMQSPLPKKFRRGLENARWPGRCETRDHKGIRWLLDGAHTIESIDVLGPWVAKMMAAQRQARRVLIFNQQTKDAVALLRHLRQILVSAASQLLNDTEVVFHQVIFCTNILWERHEAPDLERVSMTYSGDSVDDLRLQHELAACWTTISGGESEVTVVRTVEEAIHQAAHGHGHPFCKDEDHINGVVLITGSLHLVGSAMEFLDTIV</sequence>
<dbReference type="EC" id="6.3.2.17" evidence="17"/>
<dbReference type="InterPro" id="IPR001645">
    <property type="entry name" value="Folylpolyglutamate_synth"/>
</dbReference>
<comment type="function">
    <text evidence="17">Catalyzes conversion of folates to polyglutamate derivatives allowing concentration of folate compounds in the cell and the intracellular retention of these cofactors, which are important substrates for most of the folate-dependent enzymes that are involved in one-carbon transfer reactions involved in purine, pyrimidine and amino acid synthesis.</text>
</comment>
<keyword evidence="14" id="KW-0496">Mitochondrion</keyword>
<evidence type="ECO:0000256" key="13">
    <source>
        <dbReference type="ARBA" id="ARBA00022842"/>
    </source>
</evidence>
<dbReference type="GO" id="GO:0006730">
    <property type="term" value="P:one-carbon metabolic process"/>
    <property type="evidence" value="ECO:0007669"/>
    <property type="project" value="UniProtKB-KW"/>
</dbReference>
<keyword evidence="11" id="KW-0999">Mitochondrion inner membrane</keyword>
<dbReference type="GO" id="GO:0005524">
    <property type="term" value="F:ATP binding"/>
    <property type="evidence" value="ECO:0007669"/>
    <property type="project" value="UniProtKB-KW"/>
</dbReference>